<name>A0ABT4BSH7_9FIRM</name>
<evidence type="ECO:0000256" key="3">
    <source>
        <dbReference type="ARBA" id="ARBA00022741"/>
    </source>
</evidence>
<dbReference type="RefSeq" id="WP_268057281.1">
    <property type="nucleotide sequence ID" value="NZ_JAPOHA010000003.1"/>
</dbReference>
<evidence type="ECO:0000256" key="1">
    <source>
        <dbReference type="ARBA" id="ARBA00012104"/>
    </source>
</evidence>
<reference evidence="7 8" key="1">
    <citation type="submission" date="2022-11" db="EMBL/GenBank/DDBJ databases">
        <authorList>
            <person name="Caiyu Z."/>
        </authorList>
    </citation>
    <scope>NUCLEOTIDE SEQUENCE [LARGE SCALE GENOMIC DNA]</scope>
    <source>
        <strain evidence="7 8">YR-4</strain>
    </source>
</reference>
<organism evidence="7 8">
    <name type="scientific">Caproiciproducens galactitolivorans</name>
    <dbReference type="NCBI Taxonomy" id="642589"/>
    <lineage>
        <taxon>Bacteria</taxon>
        <taxon>Bacillati</taxon>
        <taxon>Bacillota</taxon>
        <taxon>Clostridia</taxon>
        <taxon>Eubacteriales</taxon>
        <taxon>Acutalibacteraceae</taxon>
        <taxon>Caproiciproducens</taxon>
    </lineage>
</organism>
<dbReference type="Pfam" id="PF08543">
    <property type="entry name" value="Phos_pyr_kin"/>
    <property type="match status" value="1"/>
</dbReference>
<dbReference type="InterPro" id="IPR029056">
    <property type="entry name" value="Ribokinase-like"/>
</dbReference>
<evidence type="ECO:0000256" key="4">
    <source>
        <dbReference type="ARBA" id="ARBA00022777"/>
    </source>
</evidence>
<dbReference type="EMBL" id="JAPOHA010000003">
    <property type="protein sequence ID" value="MCY1713275.1"/>
    <property type="molecule type" value="Genomic_DNA"/>
</dbReference>
<dbReference type="InterPro" id="IPR013749">
    <property type="entry name" value="PM/HMP-P_kinase-1"/>
</dbReference>
<dbReference type="Gene3D" id="3.40.1190.20">
    <property type="match status" value="1"/>
</dbReference>
<dbReference type="EC" id="2.7.1.35" evidence="1"/>
<accession>A0ABT4BSH7</accession>
<comment type="caution">
    <text evidence="7">The sequence shown here is derived from an EMBL/GenBank/DDBJ whole genome shotgun (WGS) entry which is preliminary data.</text>
</comment>
<keyword evidence="4 7" id="KW-0418">Kinase</keyword>
<keyword evidence="5" id="KW-0067">ATP-binding</keyword>
<dbReference type="InterPro" id="IPR004625">
    <property type="entry name" value="PyrdxlKinase"/>
</dbReference>
<dbReference type="GO" id="GO:0008478">
    <property type="term" value="F:pyridoxal kinase activity"/>
    <property type="evidence" value="ECO:0007669"/>
    <property type="project" value="UniProtKB-EC"/>
</dbReference>
<gene>
    <name evidence="7" type="ORF">OUY18_03260</name>
</gene>
<protein>
    <recommendedName>
        <fullName evidence="1">pyridoxal kinase</fullName>
        <ecNumber evidence="1">2.7.1.35</ecNumber>
    </recommendedName>
</protein>
<dbReference type="PANTHER" id="PTHR10534">
    <property type="entry name" value="PYRIDOXAL KINASE"/>
    <property type="match status" value="1"/>
</dbReference>
<proteinExistence type="predicted"/>
<dbReference type="NCBIfam" id="NF005491">
    <property type="entry name" value="PRK07105.1"/>
    <property type="match status" value="1"/>
</dbReference>
<evidence type="ECO:0000256" key="5">
    <source>
        <dbReference type="ARBA" id="ARBA00022840"/>
    </source>
</evidence>
<keyword evidence="2 7" id="KW-0808">Transferase</keyword>
<evidence type="ECO:0000313" key="8">
    <source>
        <dbReference type="Proteomes" id="UP001082703"/>
    </source>
</evidence>
<keyword evidence="8" id="KW-1185">Reference proteome</keyword>
<sequence length="285" mass="31234">MNTQKRIAAIHDLSGFGKCSLTVALPILSAAGIEVCALPTAVLSSHTGGLSGYTYRDLTEDMPGFAKQWKQLGLRFDALYSGFLGSSEQIQIVSDVFDTFKTESNFIMVDPVMADDGVLYKTITPAMADGMKQLCRKADLIVPNMTEAAYLLDGEFREGPYTRAYIEFLLRRLSDLGPQQVVLTGVWFNPTLIGAAGYNRKTDEVSYAFSQKISGHYCGTGDIFASALLAGLLNQLNLENAMQTAADYTAGCVRRTREAGTDYRYGVNFEAGLLRFMRELGVTEE</sequence>
<evidence type="ECO:0000259" key="6">
    <source>
        <dbReference type="Pfam" id="PF08543"/>
    </source>
</evidence>
<dbReference type="PANTHER" id="PTHR10534:SF2">
    <property type="entry name" value="PYRIDOXAL KINASE"/>
    <property type="match status" value="1"/>
</dbReference>
<keyword evidence="3" id="KW-0547">Nucleotide-binding</keyword>
<feature type="domain" description="Pyridoxamine kinase/Phosphomethylpyrimidine kinase" evidence="6">
    <location>
        <begin position="73"/>
        <end position="261"/>
    </location>
</feature>
<dbReference type="Proteomes" id="UP001082703">
    <property type="component" value="Unassembled WGS sequence"/>
</dbReference>
<evidence type="ECO:0000256" key="2">
    <source>
        <dbReference type="ARBA" id="ARBA00022679"/>
    </source>
</evidence>
<dbReference type="SUPFAM" id="SSF53613">
    <property type="entry name" value="Ribokinase-like"/>
    <property type="match status" value="1"/>
</dbReference>
<dbReference type="CDD" id="cd01173">
    <property type="entry name" value="pyridoxal_pyridoxamine_kinase"/>
    <property type="match status" value="1"/>
</dbReference>
<evidence type="ECO:0000313" key="7">
    <source>
        <dbReference type="EMBL" id="MCY1713275.1"/>
    </source>
</evidence>